<accession>X0YNL7</accession>
<protein>
    <submittedName>
        <fullName evidence="1">Uncharacterized protein</fullName>
    </submittedName>
</protein>
<evidence type="ECO:0000313" key="1">
    <source>
        <dbReference type="EMBL" id="GAG57879.1"/>
    </source>
</evidence>
<organism evidence="1">
    <name type="scientific">marine sediment metagenome</name>
    <dbReference type="NCBI Taxonomy" id="412755"/>
    <lineage>
        <taxon>unclassified sequences</taxon>
        <taxon>metagenomes</taxon>
        <taxon>ecological metagenomes</taxon>
    </lineage>
</organism>
<sequence>MDKNERLVGPMLLAQRQGTPYNKIKRAFYAALDFK</sequence>
<comment type="caution">
    <text evidence="1">The sequence shown here is derived from an EMBL/GenBank/DDBJ whole genome shotgun (WGS) entry which is preliminary data.</text>
</comment>
<dbReference type="AlphaFoldDB" id="X0YNL7"/>
<feature type="non-terminal residue" evidence="1">
    <location>
        <position position="35"/>
    </location>
</feature>
<dbReference type="EMBL" id="BART01003527">
    <property type="protein sequence ID" value="GAG57879.1"/>
    <property type="molecule type" value="Genomic_DNA"/>
</dbReference>
<gene>
    <name evidence="1" type="ORF">S01H4_09641</name>
</gene>
<reference evidence="1" key="1">
    <citation type="journal article" date="2014" name="Front. Microbiol.">
        <title>High frequency of phylogenetically diverse reductive dehalogenase-homologous genes in deep subseafloor sedimentary metagenomes.</title>
        <authorList>
            <person name="Kawai M."/>
            <person name="Futagami T."/>
            <person name="Toyoda A."/>
            <person name="Takaki Y."/>
            <person name="Nishi S."/>
            <person name="Hori S."/>
            <person name="Arai W."/>
            <person name="Tsubouchi T."/>
            <person name="Morono Y."/>
            <person name="Uchiyama I."/>
            <person name="Ito T."/>
            <person name="Fujiyama A."/>
            <person name="Inagaki F."/>
            <person name="Takami H."/>
        </authorList>
    </citation>
    <scope>NUCLEOTIDE SEQUENCE</scope>
    <source>
        <strain evidence="1">Expedition CK06-06</strain>
    </source>
</reference>
<proteinExistence type="predicted"/>
<name>X0YNL7_9ZZZZ</name>